<feature type="transmembrane region" description="Helical" evidence="1">
    <location>
        <begin position="137"/>
        <end position="159"/>
    </location>
</feature>
<organism evidence="2 3">
    <name type="scientific">Grifola frondosa</name>
    <name type="common">Maitake</name>
    <name type="synonym">Polyporus frondosus</name>
    <dbReference type="NCBI Taxonomy" id="5627"/>
    <lineage>
        <taxon>Eukaryota</taxon>
        <taxon>Fungi</taxon>
        <taxon>Dikarya</taxon>
        <taxon>Basidiomycota</taxon>
        <taxon>Agaricomycotina</taxon>
        <taxon>Agaricomycetes</taxon>
        <taxon>Polyporales</taxon>
        <taxon>Grifolaceae</taxon>
        <taxon>Grifola</taxon>
    </lineage>
</organism>
<reference evidence="2 3" key="1">
    <citation type="submission" date="2016-03" db="EMBL/GenBank/DDBJ databases">
        <title>Whole genome sequencing of Grifola frondosa 9006-11.</title>
        <authorList>
            <person name="Min B."/>
            <person name="Park H."/>
            <person name="Kim J.-G."/>
            <person name="Cho H."/>
            <person name="Oh Y.-L."/>
            <person name="Kong W.-S."/>
            <person name="Choi I.-G."/>
        </authorList>
    </citation>
    <scope>NUCLEOTIDE SEQUENCE [LARGE SCALE GENOMIC DNA]</scope>
    <source>
        <strain evidence="2 3">9006-11</strain>
    </source>
</reference>
<evidence type="ECO:0000313" key="3">
    <source>
        <dbReference type="Proteomes" id="UP000092993"/>
    </source>
</evidence>
<dbReference type="OrthoDB" id="3232296at2759"/>
<dbReference type="EMBL" id="LUGG01000011">
    <property type="protein sequence ID" value="OBZ71540.1"/>
    <property type="molecule type" value="Genomic_DNA"/>
</dbReference>
<dbReference type="STRING" id="5627.A0A1C7M3M8"/>
<keyword evidence="1" id="KW-1133">Transmembrane helix</keyword>
<dbReference type="AlphaFoldDB" id="A0A1C7M3M8"/>
<protein>
    <submittedName>
        <fullName evidence="2">Uncharacterized protein</fullName>
    </submittedName>
</protein>
<evidence type="ECO:0000313" key="2">
    <source>
        <dbReference type="EMBL" id="OBZ71540.1"/>
    </source>
</evidence>
<proteinExistence type="predicted"/>
<sequence length="378" mass="41949">MVSTWIHYKRVSAEEIGPSASADLSVWLFFQIAADHILLPILVATFLLSRSIARHPTVINVCCTWIIAGIISSLLFYVGEHVGPEPSKGLCIAQSGLIAAVPPMTSVAVLALVYHTWASFNPSRVESRRKLSKYSPLVIALLSAPYIVFAIFAGIGIGLGTQHPEMVNRARRSSTAPSTRIPCNDNTMAIFTALVCIAATILELRLVVMLSRNWRALRRAGYDSGIDIQLAIRVGIFTLYILTATIVFPDMFAASVGMAFFLVFASQSDVLRVWRFWRQSPPKPKQTPRSSLSRTLTPQPSFSLDLFKRTDSELSEQARLEALHAYYAARVHEMGVEVEVIKRPEDAFVVGREPRRAGRRRKCGHRMGAIDTLDSSRH</sequence>
<feature type="transmembrane region" description="Helical" evidence="1">
    <location>
        <begin position="57"/>
        <end position="77"/>
    </location>
</feature>
<name>A0A1C7M3M8_GRIFR</name>
<keyword evidence="3" id="KW-1185">Reference proteome</keyword>
<comment type="caution">
    <text evidence="2">The sequence shown here is derived from an EMBL/GenBank/DDBJ whole genome shotgun (WGS) entry which is preliminary data.</text>
</comment>
<accession>A0A1C7M3M8</accession>
<feature type="transmembrane region" description="Helical" evidence="1">
    <location>
        <begin position="188"/>
        <end position="210"/>
    </location>
</feature>
<feature type="transmembrane region" description="Helical" evidence="1">
    <location>
        <begin position="97"/>
        <end position="117"/>
    </location>
</feature>
<dbReference type="Proteomes" id="UP000092993">
    <property type="component" value="Unassembled WGS sequence"/>
</dbReference>
<feature type="transmembrane region" description="Helical" evidence="1">
    <location>
        <begin position="26"/>
        <end position="48"/>
    </location>
</feature>
<gene>
    <name evidence="2" type="ORF">A0H81_08424</name>
</gene>
<evidence type="ECO:0000256" key="1">
    <source>
        <dbReference type="SAM" id="Phobius"/>
    </source>
</evidence>
<keyword evidence="1" id="KW-0472">Membrane</keyword>
<keyword evidence="1" id="KW-0812">Transmembrane</keyword>
<feature type="transmembrane region" description="Helical" evidence="1">
    <location>
        <begin position="230"/>
        <end position="248"/>
    </location>
</feature>
<dbReference type="OMA" id="MTWIFSG"/>